<evidence type="ECO:0000313" key="3">
    <source>
        <dbReference type="EMBL" id="OGK04364.1"/>
    </source>
</evidence>
<dbReference type="EMBL" id="MFYX01000073">
    <property type="protein sequence ID" value="OGK04364.1"/>
    <property type="molecule type" value="Genomic_DNA"/>
</dbReference>
<sequence length="104" mass="11384">MRISGISSHINADAIKKIDQERKSASITTTNKANKDSSVFSDDAKRLSASSADVGAVKAQAEAHPEIRPEKVQEAKQKIQSGFYDSEEFIDQLAEKIMRDFGIG</sequence>
<feature type="region of interest" description="Disordered" evidence="1">
    <location>
        <begin position="22"/>
        <end position="42"/>
    </location>
</feature>
<dbReference type="Proteomes" id="UP000179243">
    <property type="component" value="Unassembled WGS sequence"/>
</dbReference>
<dbReference type="Pfam" id="PF04316">
    <property type="entry name" value="FlgM"/>
    <property type="match status" value="1"/>
</dbReference>
<proteinExistence type="predicted"/>
<evidence type="ECO:0000259" key="2">
    <source>
        <dbReference type="Pfam" id="PF04316"/>
    </source>
</evidence>
<gene>
    <name evidence="3" type="ORF">A2519_18315</name>
</gene>
<protein>
    <recommendedName>
        <fullName evidence="2">Anti-sigma-28 factor FlgM C-terminal domain-containing protein</fullName>
    </recommendedName>
</protein>
<organism evidence="3 4">
    <name type="scientific">Candidatus Raymondbacteria bacterium RIFOXYD12_FULL_49_13</name>
    <dbReference type="NCBI Taxonomy" id="1817890"/>
    <lineage>
        <taxon>Bacteria</taxon>
        <taxon>Raymondiibacteriota</taxon>
    </lineage>
</organism>
<evidence type="ECO:0000313" key="4">
    <source>
        <dbReference type="Proteomes" id="UP000179243"/>
    </source>
</evidence>
<evidence type="ECO:0000256" key="1">
    <source>
        <dbReference type="SAM" id="MobiDB-lite"/>
    </source>
</evidence>
<accession>A0A1F7FCF8</accession>
<comment type="caution">
    <text evidence="3">The sequence shown here is derived from an EMBL/GenBank/DDBJ whole genome shotgun (WGS) entry which is preliminary data.</text>
</comment>
<dbReference type="AlphaFoldDB" id="A0A1F7FCF8"/>
<feature type="domain" description="Anti-sigma-28 factor FlgM C-terminal" evidence="2">
    <location>
        <begin position="47"/>
        <end position="98"/>
    </location>
</feature>
<reference evidence="3 4" key="1">
    <citation type="journal article" date="2016" name="Nat. Commun.">
        <title>Thousands of microbial genomes shed light on interconnected biogeochemical processes in an aquifer system.</title>
        <authorList>
            <person name="Anantharaman K."/>
            <person name="Brown C.T."/>
            <person name="Hug L.A."/>
            <person name="Sharon I."/>
            <person name="Castelle C.J."/>
            <person name="Probst A.J."/>
            <person name="Thomas B.C."/>
            <person name="Singh A."/>
            <person name="Wilkins M.J."/>
            <person name="Karaoz U."/>
            <person name="Brodie E.L."/>
            <person name="Williams K.H."/>
            <person name="Hubbard S.S."/>
            <person name="Banfield J.F."/>
        </authorList>
    </citation>
    <scope>NUCLEOTIDE SEQUENCE [LARGE SCALE GENOMIC DNA]</scope>
</reference>
<name>A0A1F7FCF8_UNCRA</name>
<feature type="compositionally biased region" description="Polar residues" evidence="1">
    <location>
        <begin position="25"/>
        <end position="40"/>
    </location>
</feature>
<dbReference type="SUPFAM" id="SSF101498">
    <property type="entry name" value="Anti-sigma factor FlgM"/>
    <property type="match status" value="1"/>
</dbReference>
<dbReference type="InterPro" id="IPR035890">
    <property type="entry name" value="Anti-sigma-28_factor_FlgM_sf"/>
</dbReference>
<dbReference type="InterPro" id="IPR031316">
    <property type="entry name" value="FlgM_C"/>
</dbReference>